<name>A0ABQ1JZ30_9GAMM</name>
<sequence length="350" mass="38173">MSKTLTEHNNDSSSMRRRQPSGTTLIDVAKVAGVSPITVSRALNRPDQVSEKTREKVRRAVEQVGYIPNMLAGGLASRQSKLVAIFVPTIAHPIFAEMVQAVMDELSRAGYQAILGLTGYQKETEETLFNAILGRRPDGIVLTGTQHSKLMRKRLIASGIPVVEAWDLCDDPIDMLVGFSHEQVGLEVARHLYAKGYRRFAVVTAEDARGMRRYHALLDELRHLGIDDVPTAFVPPPSSLNAGREKVCELLDAGHRPEVVVCSSDTVAHGVLAEAASRGWTVPKDLAVMGFGELSNASRVYPSLSSVRLNGDKVGGLIAQALLERFKNPDAEVAPLRIDTGFTIIDREST</sequence>
<dbReference type="PROSITE" id="PS50932">
    <property type="entry name" value="HTH_LACI_2"/>
    <property type="match status" value="1"/>
</dbReference>
<feature type="compositionally biased region" description="Basic and acidic residues" evidence="4">
    <location>
        <begin position="1"/>
        <end position="10"/>
    </location>
</feature>
<proteinExistence type="predicted"/>
<dbReference type="SMART" id="SM00354">
    <property type="entry name" value="HTH_LACI"/>
    <property type="match status" value="1"/>
</dbReference>
<dbReference type="Gene3D" id="3.40.50.2300">
    <property type="match status" value="2"/>
</dbReference>
<dbReference type="PANTHER" id="PTHR30146:SF33">
    <property type="entry name" value="TRANSCRIPTIONAL REGULATOR"/>
    <property type="match status" value="1"/>
</dbReference>
<comment type="caution">
    <text evidence="6">The sequence shown here is derived from an EMBL/GenBank/DDBJ whole genome shotgun (WGS) entry which is preliminary data.</text>
</comment>
<dbReference type="RefSeq" id="WP_229680414.1">
    <property type="nucleotide sequence ID" value="NZ_BMIJ01000001.1"/>
</dbReference>
<feature type="region of interest" description="Disordered" evidence="4">
    <location>
        <begin position="1"/>
        <end position="22"/>
    </location>
</feature>
<dbReference type="InterPro" id="IPR010982">
    <property type="entry name" value="Lambda_DNA-bd_dom_sf"/>
</dbReference>
<evidence type="ECO:0000313" key="7">
    <source>
        <dbReference type="Proteomes" id="UP000629025"/>
    </source>
</evidence>
<dbReference type="Proteomes" id="UP000629025">
    <property type="component" value="Unassembled WGS sequence"/>
</dbReference>
<keyword evidence="3" id="KW-0804">Transcription</keyword>
<dbReference type="EMBL" id="BMIJ01000001">
    <property type="protein sequence ID" value="GGB78633.1"/>
    <property type="molecule type" value="Genomic_DNA"/>
</dbReference>
<dbReference type="Pfam" id="PF00356">
    <property type="entry name" value="LacI"/>
    <property type="match status" value="1"/>
</dbReference>
<gene>
    <name evidence="6" type="ORF">GCM10011352_00280</name>
</gene>
<dbReference type="InterPro" id="IPR028082">
    <property type="entry name" value="Peripla_BP_I"/>
</dbReference>
<dbReference type="PROSITE" id="PS00356">
    <property type="entry name" value="HTH_LACI_1"/>
    <property type="match status" value="1"/>
</dbReference>
<dbReference type="CDD" id="cd01392">
    <property type="entry name" value="HTH_LacI"/>
    <property type="match status" value="1"/>
</dbReference>
<dbReference type="InterPro" id="IPR046335">
    <property type="entry name" value="LacI/GalR-like_sensor"/>
</dbReference>
<dbReference type="SUPFAM" id="SSF47413">
    <property type="entry name" value="lambda repressor-like DNA-binding domains"/>
    <property type="match status" value="1"/>
</dbReference>
<evidence type="ECO:0000256" key="3">
    <source>
        <dbReference type="ARBA" id="ARBA00023163"/>
    </source>
</evidence>
<evidence type="ECO:0000256" key="4">
    <source>
        <dbReference type="SAM" id="MobiDB-lite"/>
    </source>
</evidence>
<evidence type="ECO:0000259" key="5">
    <source>
        <dbReference type="PROSITE" id="PS50932"/>
    </source>
</evidence>
<dbReference type="CDD" id="cd01575">
    <property type="entry name" value="PBP1_GntR"/>
    <property type="match status" value="1"/>
</dbReference>
<evidence type="ECO:0000256" key="2">
    <source>
        <dbReference type="ARBA" id="ARBA00023125"/>
    </source>
</evidence>
<protein>
    <submittedName>
        <fullName evidence="6">LacI family transcriptional regulator</fullName>
    </submittedName>
</protein>
<keyword evidence="2" id="KW-0238">DNA-binding</keyword>
<organism evidence="6 7">
    <name type="scientific">Marinobacterium zhoushanense</name>
    <dbReference type="NCBI Taxonomy" id="1679163"/>
    <lineage>
        <taxon>Bacteria</taxon>
        <taxon>Pseudomonadati</taxon>
        <taxon>Pseudomonadota</taxon>
        <taxon>Gammaproteobacteria</taxon>
        <taxon>Oceanospirillales</taxon>
        <taxon>Oceanospirillaceae</taxon>
        <taxon>Marinobacterium</taxon>
    </lineage>
</organism>
<evidence type="ECO:0000256" key="1">
    <source>
        <dbReference type="ARBA" id="ARBA00023015"/>
    </source>
</evidence>
<evidence type="ECO:0000313" key="6">
    <source>
        <dbReference type="EMBL" id="GGB78633.1"/>
    </source>
</evidence>
<accession>A0ABQ1JZ30</accession>
<keyword evidence="7" id="KW-1185">Reference proteome</keyword>
<dbReference type="InterPro" id="IPR000843">
    <property type="entry name" value="HTH_LacI"/>
</dbReference>
<reference evidence="7" key="1">
    <citation type="journal article" date="2019" name="Int. J. Syst. Evol. Microbiol.">
        <title>The Global Catalogue of Microorganisms (GCM) 10K type strain sequencing project: providing services to taxonomists for standard genome sequencing and annotation.</title>
        <authorList>
            <consortium name="The Broad Institute Genomics Platform"/>
            <consortium name="The Broad Institute Genome Sequencing Center for Infectious Disease"/>
            <person name="Wu L."/>
            <person name="Ma J."/>
        </authorList>
    </citation>
    <scope>NUCLEOTIDE SEQUENCE [LARGE SCALE GENOMIC DNA]</scope>
    <source>
        <strain evidence="7">CGMCC 1.15341</strain>
    </source>
</reference>
<dbReference type="PANTHER" id="PTHR30146">
    <property type="entry name" value="LACI-RELATED TRANSCRIPTIONAL REPRESSOR"/>
    <property type="match status" value="1"/>
</dbReference>
<dbReference type="Gene3D" id="1.10.260.40">
    <property type="entry name" value="lambda repressor-like DNA-binding domains"/>
    <property type="match status" value="1"/>
</dbReference>
<keyword evidence="1" id="KW-0805">Transcription regulation</keyword>
<dbReference type="SUPFAM" id="SSF53822">
    <property type="entry name" value="Periplasmic binding protein-like I"/>
    <property type="match status" value="1"/>
</dbReference>
<feature type="domain" description="HTH lacI-type" evidence="5">
    <location>
        <begin position="23"/>
        <end position="77"/>
    </location>
</feature>
<dbReference type="Pfam" id="PF13377">
    <property type="entry name" value="Peripla_BP_3"/>
    <property type="match status" value="1"/>
</dbReference>